<dbReference type="InterPro" id="IPR029787">
    <property type="entry name" value="Nucleotide_cyclase"/>
</dbReference>
<dbReference type="InterPro" id="IPR000160">
    <property type="entry name" value="GGDEF_dom"/>
</dbReference>
<dbReference type="Pfam" id="PF00990">
    <property type="entry name" value="GGDEF"/>
    <property type="match status" value="1"/>
</dbReference>
<dbReference type="CDD" id="cd01949">
    <property type="entry name" value="GGDEF"/>
    <property type="match status" value="1"/>
</dbReference>
<dbReference type="SUPFAM" id="SSF55073">
    <property type="entry name" value="Nucleotide cyclase"/>
    <property type="match status" value="1"/>
</dbReference>
<accession>A0A368HHK8</accession>
<evidence type="ECO:0000313" key="6">
    <source>
        <dbReference type="Proteomes" id="UP000253250"/>
    </source>
</evidence>
<reference evidence="5 6" key="1">
    <citation type="submission" date="2018-02" db="EMBL/GenBank/DDBJ databases">
        <title>Insights into the biology of acidophilic members of the Acidiferrobacteraceae family derived from comparative genomic analyses.</title>
        <authorList>
            <person name="Issotta F."/>
            <person name="Thyssen C."/>
            <person name="Mena C."/>
            <person name="Moya A."/>
            <person name="Bellenberg S."/>
            <person name="Sproer C."/>
            <person name="Covarrubias P.C."/>
            <person name="Sand W."/>
            <person name="Quatrini R."/>
            <person name="Vera M."/>
        </authorList>
    </citation>
    <scope>NUCLEOTIDE SEQUENCE [LARGE SCALE GENOMIC DNA]</scope>
    <source>
        <strain evidence="6">m-1</strain>
    </source>
</reference>
<evidence type="ECO:0008006" key="7">
    <source>
        <dbReference type="Google" id="ProtNLM"/>
    </source>
</evidence>
<dbReference type="GO" id="GO:0000160">
    <property type="term" value="P:phosphorelay signal transduction system"/>
    <property type="evidence" value="ECO:0007669"/>
    <property type="project" value="InterPro"/>
</dbReference>
<comment type="caution">
    <text evidence="5">The sequence shown here is derived from an EMBL/GenBank/DDBJ whole genome shotgun (WGS) entry which is preliminary data.</text>
</comment>
<evidence type="ECO:0000256" key="1">
    <source>
        <dbReference type="ARBA" id="ARBA00022553"/>
    </source>
</evidence>
<dbReference type="PANTHER" id="PTHR44591">
    <property type="entry name" value="STRESS RESPONSE REGULATOR PROTEIN 1"/>
    <property type="match status" value="1"/>
</dbReference>
<name>A0A368HHK8_9GAMM</name>
<keyword evidence="1 2" id="KW-0597">Phosphoprotein</keyword>
<evidence type="ECO:0000259" key="3">
    <source>
        <dbReference type="PROSITE" id="PS50110"/>
    </source>
</evidence>
<dbReference type="InterPro" id="IPR043128">
    <property type="entry name" value="Rev_trsase/Diguanyl_cyclase"/>
</dbReference>
<dbReference type="SUPFAM" id="SSF52172">
    <property type="entry name" value="CheY-like"/>
    <property type="match status" value="1"/>
</dbReference>
<proteinExistence type="predicted"/>
<protein>
    <recommendedName>
        <fullName evidence="7">Diguanylate cyclase response regulator</fullName>
    </recommendedName>
</protein>
<gene>
    <name evidence="5" type="ORF">C4900_12200</name>
</gene>
<dbReference type="PROSITE" id="PS50110">
    <property type="entry name" value="RESPONSE_REGULATORY"/>
    <property type="match status" value="1"/>
</dbReference>
<dbReference type="PROSITE" id="PS50887">
    <property type="entry name" value="GGDEF"/>
    <property type="match status" value="1"/>
</dbReference>
<organism evidence="5 6">
    <name type="scientific">Acidiferrobacter thiooxydans</name>
    <dbReference type="NCBI Taxonomy" id="163359"/>
    <lineage>
        <taxon>Bacteria</taxon>
        <taxon>Pseudomonadati</taxon>
        <taxon>Pseudomonadota</taxon>
        <taxon>Gammaproteobacteria</taxon>
        <taxon>Acidiferrobacterales</taxon>
        <taxon>Acidiferrobacteraceae</taxon>
        <taxon>Acidiferrobacter</taxon>
    </lineage>
</organism>
<dbReference type="SMART" id="SM00267">
    <property type="entry name" value="GGDEF"/>
    <property type="match status" value="1"/>
</dbReference>
<feature type="modified residue" description="4-aspartylphosphate" evidence="2">
    <location>
        <position position="66"/>
    </location>
</feature>
<dbReference type="InterPro" id="IPR050595">
    <property type="entry name" value="Bact_response_regulator"/>
</dbReference>
<dbReference type="EMBL" id="PSYR01000002">
    <property type="protein sequence ID" value="RCN56547.1"/>
    <property type="molecule type" value="Genomic_DNA"/>
</dbReference>
<dbReference type="Pfam" id="PF00072">
    <property type="entry name" value="Response_reg"/>
    <property type="match status" value="1"/>
</dbReference>
<dbReference type="Proteomes" id="UP000253250">
    <property type="component" value="Unassembled WGS sequence"/>
</dbReference>
<feature type="domain" description="Response regulatory" evidence="3">
    <location>
        <begin position="17"/>
        <end position="135"/>
    </location>
</feature>
<dbReference type="PANTHER" id="PTHR44591:SF3">
    <property type="entry name" value="RESPONSE REGULATORY DOMAIN-CONTAINING PROTEIN"/>
    <property type="match status" value="1"/>
</dbReference>
<dbReference type="SMART" id="SM00448">
    <property type="entry name" value="REC"/>
    <property type="match status" value="1"/>
</dbReference>
<keyword evidence="6" id="KW-1185">Reference proteome</keyword>
<dbReference type="Gene3D" id="3.30.70.270">
    <property type="match status" value="1"/>
</dbReference>
<dbReference type="Gene3D" id="3.40.50.2300">
    <property type="match status" value="1"/>
</dbReference>
<dbReference type="AlphaFoldDB" id="A0A368HHK8"/>
<dbReference type="OrthoDB" id="9806105at2"/>
<feature type="domain" description="GGDEF" evidence="4">
    <location>
        <begin position="172"/>
        <end position="303"/>
    </location>
</feature>
<dbReference type="NCBIfam" id="TIGR00254">
    <property type="entry name" value="GGDEF"/>
    <property type="match status" value="1"/>
</dbReference>
<dbReference type="InterPro" id="IPR001789">
    <property type="entry name" value="Sig_transdc_resp-reg_receiver"/>
</dbReference>
<dbReference type="InterPro" id="IPR011006">
    <property type="entry name" value="CheY-like_superfamily"/>
</dbReference>
<evidence type="ECO:0000313" key="5">
    <source>
        <dbReference type="EMBL" id="RCN56547.1"/>
    </source>
</evidence>
<dbReference type="CDD" id="cd00156">
    <property type="entry name" value="REC"/>
    <property type="match status" value="1"/>
</dbReference>
<sequence length="424" mass="44741">MSVSATTAVVTARNGGRVLVVDDSAVIRQAISKMLKVDFDVAVAADGEAGWEALLQAPDVGVLITDIEMPRLDGYAFICRVRASDDARIRELPIIVITGADDDETKTRAFACGATDFITKPLNLAQLQACTQAYMRFEQPVPEEASPYEGLLGRDAFHERGEALLHEASAQRPVTLLLAALDRVRILYREYGDEQMEAVVGHVATVLRDEGGADITAMARLGGAEFGILVGGTSKGRGLALAQRLVGAFAHRPIHDGKTLSISIGVASSEEGAAGCEALRQMAEERLKRAVALGGNRASGSALSDTLGGAEELVLDGIVVPEPPGESGGDTGPEVLFEPEFMPEPVVPPAFSVPGPATRAVAMMGLDRAVCYLRDGRGAELEPFLDLLASEVVVLLEFLNARRGLGLNPAIAALRQSVHTDPGV</sequence>
<evidence type="ECO:0000256" key="2">
    <source>
        <dbReference type="PROSITE-ProRule" id="PRU00169"/>
    </source>
</evidence>
<evidence type="ECO:0000259" key="4">
    <source>
        <dbReference type="PROSITE" id="PS50887"/>
    </source>
</evidence>